<feature type="compositionally biased region" description="Basic residues" evidence="8">
    <location>
        <begin position="35"/>
        <end position="45"/>
    </location>
</feature>
<evidence type="ECO:0000259" key="9">
    <source>
        <dbReference type="PROSITE" id="PS50928"/>
    </source>
</evidence>
<keyword evidence="3" id="KW-1003">Cell membrane</keyword>
<keyword evidence="11" id="KW-1185">Reference proteome</keyword>
<name>A0A0F0L4R8_9MICO</name>
<evidence type="ECO:0000313" key="10">
    <source>
        <dbReference type="EMBL" id="KJL27305.1"/>
    </source>
</evidence>
<feature type="transmembrane region" description="Helical" evidence="7">
    <location>
        <begin position="150"/>
        <end position="172"/>
    </location>
</feature>
<reference evidence="10 11" key="1">
    <citation type="submission" date="2015-02" db="EMBL/GenBank/DDBJ databases">
        <title>Draft genome sequences of ten Microbacterium spp. with emphasis on heavy metal contaminated environments.</title>
        <authorList>
            <person name="Corretto E."/>
        </authorList>
    </citation>
    <scope>NUCLEOTIDE SEQUENCE [LARGE SCALE GENOMIC DNA]</scope>
    <source>
        <strain evidence="10 11">DSM 23848</strain>
    </source>
</reference>
<protein>
    <submittedName>
        <fullName evidence="10">L-arabinose transport system permease protein AraQ</fullName>
    </submittedName>
</protein>
<dbReference type="GO" id="GO:0005886">
    <property type="term" value="C:plasma membrane"/>
    <property type="evidence" value="ECO:0007669"/>
    <property type="project" value="UniProtKB-SubCell"/>
</dbReference>
<evidence type="ECO:0000256" key="7">
    <source>
        <dbReference type="RuleBase" id="RU363032"/>
    </source>
</evidence>
<feature type="region of interest" description="Disordered" evidence="8">
    <location>
        <begin position="20"/>
        <end position="45"/>
    </location>
</feature>
<dbReference type="InterPro" id="IPR035906">
    <property type="entry name" value="MetI-like_sf"/>
</dbReference>
<comment type="similarity">
    <text evidence="7">Belongs to the binding-protein-dependent transport system permease family.</text>
</comment>
<evidence type="ECO:0000256" key="1">
    <source>
        <dbReference type="ARBA" id="ARBA00004651"/>
    </source>
</evidence>
<gene>
    <name evidence="10" type="primary">araQ_6</name>
    <name evidence="10" type="ORF">RL72_00561</name>
</gene>
<proteinExistence type="inferred from homology"/>
<feature type="transmembrane region" description="Helical" evidence="7">
    <location>
        <begin position="51"/>
        <end position="73"/>
    </location>
</feature>
<accession>A0A0F0L4R8</accession>
<dbReference type="OrthoDB" id="2063054at2"/>
<feature type="transmembrane region" description="Helical" evidence="7">
    <location>
        <begin position="184"/>
        <end position="204"/>
    </location>
</feature>
<dbReference type="InterPro" id="IPR000515">
    <property type="entry name" value="MetI-like"/>
</dbReference>
<dbReference type="PANTHER" id="PTHR43744:SF12">
    <property type="entry name" value="ABC TRANSPORTER PERMEASE PROTEIN MG189-RELATED"/>
    <property type="match status" value="1"/>
</dbReference>
<sequence>MSVMTSQGAEPLNTEAVVTGRRPSRLASGRIQGRPARRAGRRPARRTRTSITLMIVMTLMLLYSLGPLFWLVVNSTKSRQDLYTTSGLWFGPKFSLFTNIADVFAYDDGVFLRWFLNTVLYVVVGAGGATLLATLAGYGLAKYRFPGRRAVFAIILGALAIPGSVLAVPQFLLFSKLGLTNTPASVLIPSLVSAFGLYLVWVYAAEAIPDELIEAARLDGAGELRIFFSISLRQLAPAFITVLMFAVVATWNNYFLPLIMLSSPEWYPLTVGLSQWASASASIGTQPIPQLVITGSLLTVLPISAAFLYLQRYWQSGLAAGSVK</sequence>
<feature type="transmembrane region" description="Helical" evidence="7">
    <location>
        <begin position="235"/>
        <end position="256"/>
    </location>
</feature>
<dbReference type="Gene3D" id="1.10.3720.10">
    <property type="entry name" value="MetI-like"/>
    <property type="match status" value="1"/>
</dbReference>
<evidence type="ECO:0000256" key="3">
    <source>
        <dbReference type="ARBA" id="ARBA00022475"/>
    </source>
</evidence>
<keyword evidence="5 7" id="KW-1133">Transmembrane helix</keyword>
<feature type="domain" description="ABC transmembrane type-1" evidence="9">
    <location>
        <begin position="115"/>
        <end position="309"/>
    </location>
</feature>
<evidence type="ECO:0000256" key="6">
    <source>
        <dbReference type="ARBA" id="ARBA00023136"/>
    </source>
</evidence>
<dbReference type="GO" id="GO:0055085">
    <property type="term" value="P:transmembrane transport"/>
    <property type="evidence" value="ECO:0007669"/>
    <property type="project" value="InterPro"/>
</dbReference>
<dbReference type="Pfam" id="PF00528">
    <property type="entry name" value="BPD_transp_1"/>
    <property type="match status" value="1"/>
</dbReference>
<dbReference type="SUPFAM" id="SSF161098">
    <property type="entry name" value="MetI-like"/>
    <property type="match status" value="1"/>
</dbReference>
<keyword evidence="4 7" id="KW-0812">Transmembrane</keyword>
<dbReference type="PATRIC" id="fig|582680.7.peg.579"/>
<dbReference type="AlphaFoldDB" id="A0A0F0L4R8"/>
<dbReference type="EMBL" id="JYIT01000055">
    <property type="protein sequence ID" value="KJL27305.1"/>
    <property type="molecule type" value="Genomic_DNA"/>
</dbReference>
<dbReference type="PANTHER" id="PTHR43744">
    <property type="entry name" value="ABC TRANSPORTER PERMEASE PROTEIN MG189-RELATED-RELATED"/>
    <property type="match status" value="1"/>
</dbReference>
<evidence type="ECO:0000256" key="5">
    <source>
        <dbReference type="ARBA" id="ARBA00022989"/>
    </source>
</evidence>
<feature type="transmembrane region" description="Helical" evidence="7">
    <location>
        <begin position="288"/>
        <end position="310"/>
    </location>
</feature>
<dbReference type="PROSITE" id="PS50928">
    <property type="entry name" value="ABC_TM1"/>
    <property type="match status" value="1"/>
</dbReference>
<dbReference type="RefSeq" id="WP_082071988.1">
    <property type="nucleotide sequence ID" value="NZ_CP099706.1"/>
</dbReference>
<evidence type="ECO:0000256" key="8">
    <source>
        <dbReference type="SAM" id="MobiDB-lite"/>
    </source>
</evidence>
<feature type="transmembrane region" description="Helical" evidence="7">
    <location>
        <begin position="114"/>
        <end position="138"/>
    </location>
</feature>
<evidence type="ECO:0000256" key="2">
    <source>
        <dbReference type="ARBA" id="ARBA00022448"/>
    </source>
</evidence>
<evidence type="ECO:0000313" key="11">
    <source>
        <dbReference type="Proteomes" id="UP000033448"/>
    </source>
</evidence>
<dbReference type="CDD" id="cd06261">
    <property type="entry name" value="TM_PBP2"/>
    <property type="match status" value="1"/>
</dbReference>
<keyword evidence="2 7" id="KW-0813">Transport</keyword>
<keyword evidence="6 7" id="KW-0472">Membrane</keyword>
<comment type="subcellular location">
    <subcellularLocation>
        <location evidence="1 7">Cell membrane</location>
        <topology evidence="1 7">Multi-pass membrane protein</topology>
    </subcellularLocation>
</comment>
<comment type="caution">
    <text evidence="10">The sequence shown here is derived from an EMBL/GenBank/DDBJ whole genome shotgun (WGS) entry which is preliminary data.</text>
</comment>
<organism evidence="10 11">
    <name type="scientific">Microbacterium azadirachtae</name>
    <dbReference type="NCBI Taxonomy" id="582680"/>
    <lineage>
        <taxon>Bacteria</taxon>
        <taxon>Bacillati</taxon>
        <taxon>Actinomycetota</taxon>
        <taxon>Actinomycetes</taxon>
        <taxon>Micrococcales</taxon>
        <taxon>Microbacteriaceae</taxon>
        <taxon>Microbacterium</taxon>
    </lineage>
</organism>
<evidence type="ECO:0000256" key="4">
    <source>
        <dbReference type="ARBA" id="ARBA00022692"/>
    </source>
</evidence>
<dbReference type="Proteomes" id="UP000033448">
    <property type="component" value="Unassembled WGS sequence"/>
</dbReference>